<dbReference type="Gene3D" id="3.40.50.300">
    <property type="entry name" value="P-loop containing nucleotide triphosphate hydrolases"/>
    <property type="match status" value="2"/>
</dbReference>
<protein>
    <recommendedName>
        <fullName evidence="7">ATP-dependent DNA helicase</fullName>
        <ecNumber evidence="7">5.6.2.4</ecNumber>
    </recommendedName>
</protein>
<feature type="region of interest" description="Disordered" evidence="8">
    <location>
        <begin position="80"/>
        <end position="107"/>
    </location>
</feature>
<evidence type="ECO:0000256" key="8">
    <source>
        <dbReference type="SAM" id="MobiDB-lite"/>
    </source>
</evidence>
<evidence type="ECO:0000256" key="2">
    <source>
        <dbReference type="ARBA" id="ARBA00022741"/>
    </source>
</evidence>
<dbReference type="Proteomes" id="UP001280581">
    <property type="component" value="Unassembled WGS sequence"/>
</dbReference>
<comment type="similarity">
    <text evidence="1 7">Belongs to the helicase family. RecQ subfamily.</text>
</comment>
<name>A0AAN6RGE9_9PLEO</name>
<dbReference type="SMART" id="SM00490">
    <property type="entry name" value="HELICc"/>
    <property type="match status" value="1"/>
</dbReference>
<accession>A0AAN6RGE9</accession>
<feature type="domain" description="Helicase C-terminal" evidence="10">
    <location>
        <begin position="339"/>
        <end position="485"/>
    </location>
</feature>
<dbReference type="Pfam" id="PF00271">
    <property type="entry name" value="Helicase_C"/>
    <property type="match status" value="1"/>
</dbReference>
<dbReference type="GO" id="GO:0005694">
    <property type="term" value="C:chromosome"/>
    <property type="evidence" value="ECO:0007669"/>
    <property type="project" value="TreeGrafter"/>
</dbReference>
<keyword evidence="3 7" id="KW-0378">Hydrolase</keyword>
<evidence type="ECO:0000256" key="7">
    <source>
        <dbReference type="RuleBase" id="RU364117"/>
    </source>
</evidence>
<dbReference type="GO" id="GO:0005634">
    <property type="term" value="C:nucleus"/>
    <property type="evidence" value="ECO:0007669"/>
    <property type="project" value="UniProtKB-SubCell"/>
</dbReference>
<dbReference type="InterPro" id="IPR004589">
    <property type="entry name" value="DNA_helicase_ATP-dep_RecQ"/>
</dbReference>
<dbReference type="PROSITE" id="PS51194">
    <property type="entry name" value="HELICASE_CTER"/>
    <property type="match status" value="1"/>
</dbReference>
<evidence type="ECO:0000313" key="12">
    <source>
        <dbReference type="Proteomes" id="UP001280581"/>
    </source>
</evidence>
<dbReference type="InterPro" id="IPR032284">
    <property type="entry name" value="RecQ_Zn-bd"/>
</dbReference>
<dbReference type="GO" id="GO:0016787">
    <property type="term" value="F:hydrolase activity"/>
    <property type="evidence" value="ECO:0007669"/>
    <property type="project" value="UniProtKB-KW"/>
</dbReference>
<organism evidence="11 12">
    <name type="scientific">Pseudopithomyces chartarum</name>
    <dbReference type="NCBI Taxonomy" id="1892770"/>
    <lineage>
        <taxon>Eukaryota</taxon>
        <taxon>Fungi</taxon>
        <taxon>Dikarya</taxon>
        <taxon>Ascomycota</taxon>
        <taxon>Pezizomycotina</taxon>
        <taxon>Dothideomycetes</taxon>
        <taxon>Pleosporomycetidae</taxon>
        <taxon>Pleosporales</taxon>
        <taxon>Massarineae</taxon>
        <taxon>Didymosphaeriaceae</taxon>
        <taxon>Pseudopithomyces</taxon>
    </lineage>
</organism>
<dbReference type="GO" id="GO:0003676">
    <property type="term" value="F:nucleic acid binding"/>
    <property type="evidence" value="ECO:0007669"/>
    <property type="project" value="InterPro"/>
</dbReference>
<evidence type="ECO:0000256" key="1">
    <source>
        <dbReference type="ARBA" id="ARBA00005446"/>
    </source>
</evidence>
<proteinExistence type="inferred from homology"/>
<comment type="subcellular location">
    <subcellularLocation>
        <location evidence="7">Nucleus</location>
    </subcellularLocation>
</comment>
<dbReference type="InterPro" id="IPR036388">
    <property type="entry name" value="WH-like_DNA-bd_sf"/>
</dbReference>
<dbReference type="Pfam" id="PF00270">
    <property type="entry name" value="DEAD"/>
    <property type="match status" value="1"/>
</dbReference>
<dbReference type="Pfam" id="PF16124">
    <property type="entry name" value="RecQ_Zn_bind"/>
    <property type="match status" value="1"/>
</dbReference>
<dbReference type="AlphaFoldDB" id="A0AAN6RGE9"/>
<keyword evidence="4 7" id="KW-0347">Helicase</keyword>
<dbReference type="SUPFAM" id="SSF52540">
    <property type="entry name" value="P-loop containing nucleoside triphosphate hydrolases"/>
    <property type="match status" value="1"/>
</dbReference>
<dbReference type="NCBIfam" id="TIGR00614">
    <property type="entry name" value="recQ_fam"/>
    <property type="match status" value="1"/>
</dbReference>
<reference evidence="11 12" key="1">
    <citation type="submission" date="2021-02" db="EMBL/GenBank/DDBJ databases">
        <title>Genome assembly of Pseudopithomyces chartarum.</title>
        <authorList>
            <person name="Jauregui R."/>
            <person name="Singh J."/>
            <person name="Voisey C."/>
        </authorList>
    </citation>
    <scope>NUCLEOTIDE SEQUENCE [LARGE SCALE GENOMIC DNA]</scope>
    <source>
        <strain evidence="11 12">AGR01</strain>
    </source>
</reference>
<dbReference type="PANTHER" id="PTHR13710">
    <property type="entry name" value="DNA HELICASE RECQ FAMILY MEMBER"/>
    <property type="match status" value="1"/>
</dbReference>
<dbReference type="Gene3D" id="1.10.10.10">
    <property type="entry name" value="Winged helix-like DNA-binding domain superfamily/Winged helix DNA-binding domain"/>
    <property type="match status" value="1"/>
</dbReference>
<evidence type="ECO:0000256" key="4">
    <source>
        <dbReference type="ARBA" id="ARBA00022806"/>
    </source>
</evidence>
<dbReference type="PANTHER" id="PTHR13710:SF120">
    <property type="entry name" value="BIFUNCTIONAL 3'-5' EXONUCLEASE_ATP-DEPENDENT HELICASE WRN"/>
    <property type="match status" value="1"/>
</dbReference>
<dbReference type="GO" id="GO:0005737">
    <property type="term" value="C:cytoplasm"/>
    <property type="evidence" value="ECO:0007669"/>
    <property type="project" value="TreeGrafter"/>
</dbReference>
<dbReference type="GO" id="GO:0009378">
    <property type="term" value="F:four-way junction helicase activity"/>
    <property type="evidence" value="ECO:0007669"/>
    <property type="project" value="TreeGrafter"/>
</dbReference>
<dbReference type="InterPro" id="IPR001650">
    <property type="entry name" value="Helicase_C-like"/>
</dbReference>
<keyword evidence="12" id="KW-1185">Reference proteome</keyword>
<dbReference type="PROSITE" id="PS51192">
    <property type="entry name" value="HELICASE_ATP_BIND_1"/>
    <property type="match status" value="1"/>
</dbReference>
<dbReference type="GO" id="GO:0005524">
    <property type="term" value="F:ATP binding"/>
    <property type="evidence" value="ECO:0007669"/>
    <property type="project" value="UniProtKB-KW"/>
</dbReference>
<feature type="compositionally biased region" description="Basic and acidic residues" evidence="8">
    <location>
        <begin position="83"/>
        <end position="92"/>
    </location>
</feature>
<comment type="catalytic activity">
    <reaction evidence="7">
        <text>ATP + H2O = ADP + phosphate + H(+)</text>
        <dbReference type="Rhea" id="RHEA:13065"/>
        <dbReference type="ChEBI" id="CHEBI:15377"/>
        <dbReference type="ChEBI" id="CHEBI:15378"/>
        <dbReference type="ChEBI" id="CHEBI:30616"/>
        <dbReference type="ChEBI" id="CHEBI:43474"/>
        <dbReference type="ChEBI" id="CHEBI:456216"/>
    </reaction>
</comment>
<dbReference type="GO" id="GO:0000724">
    <property type="term" value="P:double-strand break repair via homologous recombination"/>
    <property type="evidence" value="ECO:0007669"/>
    <property type="project" value="TreeGrafter"/>
</dbReference>
<keyword evidence="7" id="KW-0539">Nucleus</keyword>
<feature type="domain" description="Helicase ATP-binding" evidence="9">
    <location>
        <begin position="134"/>
        <end position="315"/>
    </location>
</feature>
<dbReference type="CDD" id="cd18018">
    <property type="entry name" value="DEXHc_RecQ4-like"/>
    <property type="match status" value="1"/>
</dbReference>
<keyword evidence="5 7" id="KW-0067">ATP-binding</keyword>
<keyword evidence="2 7" id="KW-0547">Nucleotide-binding</keyword>
<evidence type="ECO:0000256" key="6">
    <source>
        <dbReference type="ARBA" id="ARBA00034617"/>
    </source>
</evidence>
<comment type="caution">
    <text evidence="11">The sequence shown here is derived from an EMBL/GenBank/DDBJ whole genome shotgun (WGS) entry which is preliminary data.</text>
</comment>
<dbReference type="GO" id="GO:0043138">
    <property type="term" value="F:3'-5' DNA helicase activity"/>
    <property type="evidence" value="ECO:0007669"/>
    <property type="project" value="UniProtKB-EC"/>
</dbReference>
<dbReference type="EMBL" id="WVTA01000006">
    <property type="protein sequence ID" value="KAK3209163.1"/>
    <property type="molecule type" value="Genomic_DNA"/>
</dbReference>
<dbReference type="InterPro" id="IPR014001">
    <property type="entry name" value="Helicase_ATP-bd"/>
</dbReference>
<dbReference type="EC" id="5.6.2.4" evidence="7"/>
<dbReference type="SMART" id="SM00487">
    <property type="entry name" value="DEXDc"/>
    <property type="match status" value="1"/>
</dbReference>
<evidence type="ECO:0000313" key="11">
    <source>
        <dbReference type="EMBL" id="KAK3209163.1"/>
    </source>
</evidence>
<dbReference type="InterPro" id="IPR027417">
    <property type="entry name" value="P-loop_NTPase"/>
</dbReference>
<comment type="catalytic activity">
    <reaction evidence="6 7">
        <text>Couples ATP hydrolysis with the unwinding of duplex DNA by translocating in the 3'-5' direction.</text>
        <dbReference type="EC" id="5.6.2.4"/>
    </reaction>
</comment>
<evidence type="ECO:0000259" key="9">
    <source>
        <dbReference type="PROSITE" id="PS51192"/>
    </source>
</evidence>
<evidence type="ECO:0000259" key="10">
    <source>
        <dbReference type="PROSITE" id="PS51194"/>
    </source>
</evidence>
<sequence>MSGVHGKEIELALANNYELQKRVRAAVARDPNLSNLFHDVISYLRNPNSQSVQPVKISSDEDDEFDASFVDEAEFIAATEAVENSKRPRDETSETDSPSKRSKSMLSPSTVLANKVLNERFGLDQYRLKQEAAITRIIDGGSTVIVFPTGGGKSLCYQVPAVAFRYQDKEKGRQASGITLVVSPLIALMKDQVDALLRRDIKAAVMNSSLSREEYLTTQKDLREGQLDLLYCAPERLNNEGFVASLKNIPGGIRLLAVDEAHCISEWGHSFRPDYLKIARFAKEASVERVACLTATATPKVARDICEAFDIPKDGLFTTTVYRPNLRLLAASNPKQNDDVTKLEEFLRRNPGPTIVYVTLQKQAESLADNLTHRGLTAKAFHAGMESEVKMQTQDAFFTSKNMIVVATIAFGMGIDKPNIRNVIHFDIPDSIESYSQQVGRAGRDGLPSVCLFNLSTKDFYLRNIFIYGDRPSRRSLRLLMEDVCSKERKTLKVGDTFAISDNQQSRTADIKLTMLSIIYAQLELHFKLFRAAGSKYTEYKYKNEKSSALSQDKDPVGQAILRGSKKKQTWTYVPIEAIEKTSGFSREQLVRKIEEWKEQGMMEVQATGVQQVYRIEKPLPATKQEINSIVDELDKTMEAQERQNLDRTKALVNLITDKHCFSRALAIYFGEAADAMPDECGHCTWCETHQQVLLPDEAPQPPDAALVRQILSQVAARDDPRYLAKIAFGIKSPRMAQEGIYKKAVFESMNVCDFEELLKIFTKECHM</sequence>
<dbReference type="InterPro" id="IPR011545">
    <property type="entry name" value="DEAD/DEAH_box_helicase_dom"/>
</dbReference>
<evidence type="ECO:0000256" key="3">
    <source>
        <dbReference type="ARBA" id="ARBA00022801"/>
    </source>
</evidence>
<gene>
    <name evidence="11" type="ORF">GRF29_69g961991</name>
</gene>
<evidence type="ECO:0000256" key="5">
    <source>
        <dbReference type="ARBA" id="ARBA00022840"/>
    </source>
</evidence>